<feature type="transmembrane region" description="Helical" evidence="14">
    <location>
        <begin position="422"/>
        <end position="447"/>
    </location>
</feature>
<dbReference type="KEGG" id="csil:CBE74_00685"/>
<evidence type="ECO:0000256" key="2">
    <source>
        <dbReference type="ARBA" id="ARBA00004776"/>
    </source>
</evidence>
<evidence type="ECO:0000259" key="16">
    <source>
        <dbReference type="Pfam" id="PF12250"/>
    </source>
</evidence>
<accession>A0A7Y4P9Y6</accession>
<name>A0A7Y4P9Y6_9CORY</name>
<reference evidence="17 18" key="3">
    <citation type="journal article" date="2020" name="Int. J. Syst. Evol. Microbiol.">
        <title>Corynebacterium silvaticum sp. nov., a unique group of NTTB corynebacteria in wild boar and roe deer.</title>
        <authorList>
            <person name="Dangel A."/>
            <person name="Berger A."/>
            <person name="Rau J."/>
            <person name="Eisenberg T."/>
            <person name="Kampfer P."/>
            <person name="Margos G."/>
            <person name="Contzen M."/>
            <person name="Busse H.J."/>
            <person name="Konrad R."/>
            <person name="Peters M."/>
            <person name="Sting R."/>
            <person name="Sing A."/>
        </authorList>
    </citation>
    <scope>NUCLEOTIDE SEQUENCE [LARGE SCALE GENOMIC DNA]</scope>
    <source>
        <strain evidence="17 18">PO100/5</strain>
    </source>
</reference>
<evidence type="ECO:0000259" key="15">
    <source>
        <dbReference type="Pfam" id="PF12249"/>
    </source>
</evidence>
<reference evidence="17 18" key="1">
    <citation type="journal article" date="2014" name="BMC Vet. Res.">
        <title>First report of Corynebacterium pseudotuberculosis from caseous lymphadenitis lesions in Black Alentejano pig (Sus scrofa domesticus).</title>
        <authorList>
            <person name="Oliveira M."/>
            <person name="Barroco C."/>
            <person name="Mottola C."/>
            <person name="Santos R."/>
            <person name="Lemsaddek A."/>
            <person name="Tavares L."/>
            <person name="Semedo-Lemsaddek T."/>
        </authorList>
    </citation>
    <scope>NUCLEOTIDE SEQUENCE [LARGE SCALE GENOMIC DNA]</scope>
    <source>
        <strain evidence="17 18">PO100/5</strain>
    </source>
</reference>
<evidence type="ECO:0000256" key="9">
    <source>
        <dbReference type="ARBA" id="ARBA00022989"/>
    </source>
</evidence>
<sequence>MIIRARNADSQPPKDDSEAPHTSAAASDPFPVMLKHPDKANPRDKSYDFDYTPDIQDGPRTLLGIAAAILGGGLFTFISWFILKQVNLPAFGPSLVTRALATVCTLLVVFAVTALLIGWVHYEKTNQERPRWLTWLTYVVTYLSPAGLVVASLGIPLSPTKLYLDGLTVDQVFRTQYMTRLTDSWHLTDMNYIDLPAYYPGAWFWFGGRLGALLGLPGWEVFQPYSLISLGVAGCVLVPVWQRIVGSLPVATGIALVTTTVALVMCAEEPYACVIAMGIPAAVIIGRRALSGRKSAILAIIFYLGVSASMYTLYTAIIALSLVSITGVISALILRSWKPIGRIVIIGVSSMAIAAIAWGPYFTFLLSGKHTSGATASHFLPVEGTEIPLPMFAASIVGILCMLGLIYLLARAADPDINSLGVAIVVAYIWVIASMAVTLTGSTLLGFRLDPVITILLATAGVLAIADFRLVGIHRLYPVQFSPSTSRQITMVIAIVVALAGIKYAQDIPAKNTHSIDHAYSSTDGNGERADRYPADATQYYASIDEILREKGSIPSETVVLTDEMNFMAYYPYRGFQAFTSHYANPLGEFNERNKTIEQWAMDSWQQLKDPQAFDRALQSTPWKAPEAFIFRADATAENSRGWNFDLAEDIYPNNPNVRFRGVKINPEVFTGEGTPWKVNQVGPFVVVTRG</sequence>
<comment type="pathway">
    <text evidence="2">Cell wall biogenesis; cell wall polysaccharide biosynthesis.</text>
</comment>
<keyword evidence="9 14" id="KW-1133">Transmembrane helix</keyword>
<feature type="domain" description="Arabinofuranosyltransferase AftA N-terminal" evidence="16">
    <location>
        <begin position="65"/>
        <end position="500"/>
    </location>
</feature>
<dbReference type="EMBL" id="CP021417">
    <property type="protein sequence ID" value="ARU45274.1"/>
    <property type="molecule type" value="Genomic_DNA"/>
</dbReference>
<organism evidence="17 18">
    <name type="scientific">Corynebacterium silvaticum</name>
    <dbReference type="NCBI Taxonomy" id="2320431"/>
    <lineage>
        <taxon>Bacteria</taxon>
        <taxon>Bacillati</taxon>
        <taxon>Actinomycetota</taxon>
        <taxon>Actinomycetes</taxon>
        <taxon>Mycobacteriales</taxon>
        <taxon>Corynebacteriaceae</taxon>
        <taxon>Corynebacterium</taxon>
    </lineage>
</organism>
<evidence type="ECO:0000256" key="1">
    <source>
        <dbReference type="ARBA" id="ARBA00004651"/>
    </source>
</evidence>
<evidence type="ECO:0000256" key="11">
    <source>
        <dbReference type="ARBA" id="ARBA00033184"/>
    </source>
</evidence>
<feature type="transmembrane region" description="Helical" evidence="14">
    <location>
        <begin position="222"/>
        <end position="241"/>
    </location>
</feature>
<dbReference type="GO" id="GO:0045227">
    <property type="term" value="P:capsule polysaccharide biosynthetic process"/>
    <property type="evidence" value="ECO:0007669"/>
    <property type="project" value="UniProtKB-UniPathway"/>
</dbReference>
<dbReference type="Proteomes" id="UP000195652">
    <property type="component" value="Chromosome"/>
</dbReference>
<feature type="transmembrane region" description="Helical" evidence="14">
    <location>
        <begin position="248"/>
        <end position="265"/>
    </location>
</feature>
<evidence type="ECO:0000256" key="7">
    <source>
        <dbReference type="ARBA" id="ARBA00022679"/>
    </source>
</evidence>
<dbReference type="UniPathway" id="UPA00963"/>
<evidence type="ECO:0000313" key="18">
    <source>
        <dbReference type="Proteomes" id="UP000195652"/>
    </source>
</evidence>
<evidence type="ECO:0000256" key="3">
    <source>
        <dbReference type="ARBA" id="ARBA00009655"/>
    </source>
</evidence>
<keyword evidence="8 14" id="KW-0812">Transmembrane</keyword>
<evidence type="ECO:0000313" key="17">
    <source>
        <dbReference type="EMBL" id="ARU45274.1"/>
    </source>
</evidence>
<dbReference type="InterPro" id="IPR020959">
    <property type="entry name" value="ArabinofuranosylTrfase_AftA_C"/>
</dbReference>
<comment type="catalytic activity">
    <reaction evidence="12">
        <text>Adds an alpha-D-arabinofuranosyl group from trans,octacis-decaprenylphospho-beta-D-arabinofuranose at the 5-O-position of the eighth, tenth and twelfth galactofuranose unit of the galactofuranan chain of [beta-D-galactofuranosyl-(1-&gt;5)-beta-D-galactofuranosyl-(1-&gt;6)]14-beta-D-galactofuranosyl-(1-&gt;5)-beta-D-galactofuranosyl-(1-&gt;4)-alpha-L-rhamnopyranosyl-(1-&gt;3)-N-acetyl-alpha-D-glucosaminyl-diphospho-trans,octacis-decaprenol.</text>
        <dbReference type="EC" id="2.4.2.46"/>
    </reaction>
</comment>
<comment type="similarity">
    <text evidence="3">Belongs to the glycosyltransferase 85 family.</text>
</comment>
<evidence type="ECO:0000256" key="5">
    <source>
        <dbReference type="ARBA" id="ARBA00020482"/>
    </source>
</evidence>
<dbReference type="GO" id="GO:0005886">
    <property type="term" value="C:plasma membrane"/>
    <property type="evidence" value="ECO:0007669"/>
    <property type="project" value="UniProtKB-SubCell"/>
</dbReference>
<dbReference type="RefSeq" id="WP_087453163.1">
    <property type="nucleotide sequence ID" value="NZ_CP021417.2"/>
</dbReference>
<reference evidence="17 18" key="2">
    <citation type="journal article" date="2020" name="Antonie Van Leeuwenhoek">
        <title>Phylogenomic characterisation of a novel corynebacterial species pathogenic to animals.</title>
        <authorList>
            <person name="Moller J."/>
            <person name="Musella L."/>
            <person name="Melnikov V."/>
            <person name="Geissdorfer W."/>
            <person name="Burkovski A."/>
            <person name="Sangal V."/>
        </authorList>
    </citation>
    <scope>NUCLEOTIDE SEQUENCE [LARGE SCALE GENOMIC DNA]</scope>
    <source>
        <strain evidence="17 18">PO100/5</strain>
    </source>
</reference>
<feature type="transmembrane region" description="Helical" evidence="14">
    <location>
        <begin position="62"/>
        <end position="83"/>
    </location>
</feature>
<feature type="transmembrane region" description="Helical" evidence="14">
    <location>
        <begin position="317"/>
        <end position="334"/>
    </location>
</feature>
<evidence type="ECO:0000256" key="14">
    <source>
        <dbReference type="SAM" id="Phobius"/>
    </source>
</evidence>
<feature type="region of interest" description="Disordered" evidence="13">
    <location>
        <begin position="1"/>
        <end position="35"/>
    </location>
</feature>
<dbReference type="Pfam" id="PF12250">
    <property type="entry name" value="AftA_N"/>
    <property type="match status" value="1"/>
</dbReference>
<dbReference type="InterPro" id="IPR020963">
    <property type="entry name" value="ArabinofuranosylTrfase_AftA_N"/>
</dbReference>
<gene>
    <name evidence="17" type="ORF">CBE74_00685</name>
</gene>
<keyword evidence="7" id="KW-0808">Transferase</keyword>
<reference evidence="17 18" key="4">
    <citation type="journal article" date="2020" name="PLoS ONE">
        <title>Taxonomic classification of strain PO100/5 shows a broader geographic distribution and genetic markers of the recently described Corynebacterium silvaticum.</title>
        <authorList>
            <person name="Viana M.V.C."/>
            <person name="Profeta R."/>
            <person name="da Silva A.L."/>
            <person name="Hurtado R."/>
            <person name="Cerqueira J.C."/>
            <person name="Ribeiro B.F.S."/>
            <person name="Almeida M.O."/>
            <person name="Morais-Rodrigues F."/>
            <person name="Soares S.C."/>
            <person name="Oliveira M."/>
            <person name="Tavares L."/>
            <person name="Figueiredo H."/>
            <person name="Wattam A.R."/>
            <person name="Barh D."/>
            <person name="Ghosh P."/>
            <person name="Silva A."/>
            <person name="Azevedo V."/>
        </authorList>
    </citation>
    <scope>NUCLEOTIDE SEQUENCE [LARGE SCALE GENOMIC DNA]</scope>
    <source>
        <strain evidence="17 18">PO100/5</strain>
    </source>
</reference>
<protein>
    <recommendedName>
        <fullName evidence="5">Galactan 5-O-arabinofuranosyltransferase</fullName>
        <ecNumber evidence="4">2.4.2.46</ecNumber>
    </recommendedName>
    <alternativeName>
        <fullName evidence="11">Arabinofuranosyltransferase AftA</fullName>
    </alternativeName>
</protein>
<dbReference type="GO" id="GO:0044038">
    <property type="term" value="P:cell wall macromolecule biosynthetic process"/>
    <property type="evidence" value="ECO:0007669"/>
    <property type="project" value="InterPro"/>
</dbReference>
<comment type="subcellular location">
    <subcellularLocation>
        <location evidence="1">Cell membrane</location>
        <topology evidence="1">Multi-pass membrane protein</topology>
    </subcellularLocation>
</comment>
<feature type="transmembrane region" description="Helical" evidence="14">
    <location>
        <begin position="132"/>
        <end position="155"/>
    </location>
</feature>
<feature type="transmembrane region" description="Helical" evidence="14">
    <location>
        <begin position="453"/>
        <end position="477"/>
    </location>
</feature>
<keyword evidence="10 14" id="KW-0472">Membrane</keyword>
<dbReference type="GeneID" id="75006816"/>
<keyword evidence="6" id="KW-1003">Cell membrane</keyword>
<proteinExistence type="inferred from homology"/>
<evidence type="ECO:0000256" key="10">
    <source>
        <dbReference type="ARBA" id="ARBA00023136"/>
    </source>
</evidence>
<dbReference type="EC" id="2.4.2.46" evidence="4"/>
<dbReference type="GO" id="GO:0016757">
    <property type="term" value="F:glycosyltransferase activity"/>
    <property type="evidence" value="ECO:0007669"/>
    <property type="project" value="InterPro"/>
</dbReference>
<evidence type="ECO:0000256" key="4">
    <source>
        <dbReference type="ARBA" id="ARBA00012037"/>
    </source>
</evidence>
<feature type="transmembrane region" description="Helical" evidence="14">
    <location>
        <begin position="387"/>
        <end position="410"/>
    </location>
</feature>
<evidence type="ECO:0000256" key="8">
    <source>
        <dbReference type="ARBA" id="ARBA00022692"/>
    </source>
</evidence>
<feature type="transmembrane region" description="Helical" evidence="14">
    <location>
        <begin position="95"/>
        <end position="120"/>
    </location>
</feature>
<evidence type="ECO:0000256" key="12">
    <source>
        <dbReference type="ARBA" id="ARBA00034030"/>
    </source>
</evidence>
<feature type="domain" description="Arabinofuranosyltransferase AftA C-terminal" evidence="15">
    <location>
        <begin position="508"/>
        <end position="690"/>
    </location>
</feature>
<keyword evidence="18" id="KW-1185">Reference proteome</keyword>
<dbReference type="OrthoDB" id="4775300at2"/>
<dbReference type="AlphaFoldDB" id="A0A7Y4P9Y6"/>
<dbReference type="Pfam" id="PF12249">
    <property type="entry name" value="AftA_C"/>
    <property type="match status" value="1"/>
</dbReference>
<feature type="transmembrane region" description="Helical" evidence="14">
    <location>
        <begin position="343"/>
        <end position="367"/>
    </location>
</feature>
<evidence type="ECO:0000256" key="6">
    <source>
        <dbReference type="ARBA" id="ARBA00022475"/>
    </source>
</evidence>
<evidence type="ECO:0000256" key="13">
    <source>
        <dbReference type="SAM" id="MobiDB-lite"/>
    </source>
</evidence>